<evidence type="ECO:0000259" key="2">
    <source>
        <dbReference type="SMART" id="SM01204"/>
    </source>
</evidence>
<gene>
    <name evidence="3" type="ORF">DS742_15350</name>
</gene>
<dbReference type="PANTHER" id="PTHR40252">
    <property type="entry name" value="BLR0328 PROTEIN"/>
    <property type="match status" value="1"/>
</dbReference>
<evidence type="ECO:0000313" key="3">
    <source>
        <dbReference type="EMBL" id="RFZ77963.1"/>
    </source>
</evidence>
<proteinExistence type="predicted"/>
<dbReference type="OrthoDB" id="9770293at2"/>
<dbReference type="InterPro" id="IPR013702">
    <property type="entry name" value="FIST_domain_N"/>
</dbReference>
<feature type="domain" description="FIST" evidence="1">
    <location>
        <begin position="18"/>
        <end position="200"/>
    </location>
</feature>
<dbReference type="SMART" id="SM00897">
    <property type="entry name" value="FIST"/>
    <property type="match status" value="1"/>
</dbReference>
<dbReference type="Pfam" id="PF10442">
    <property type="entry name" value="FIST_C"/>
    <property type="match status" value="1"/>
</dbReference>
<sequence>MKSVYFKDSRTALDAVNRSNAAFVLFCAPSAVHELSQQVKQSTVLCSAAGEYCSLGYQNGIISGFEYDPQMAEIVPIDPVPALSIKDMKQAYQKVKNNPNAFLLLLCEGLSKIEEKIMTSLYFMDKDFKVIGGSAGDDLSFTETPVYIGREKVHSVGLFFDCKRRTYLARENIYRPSGKEMLVTDADPMNRIVRSFNGSPASTQYAKNLGVSERDLNNHFMNHPLGIEYDSEIYIASPQKINGNQSLSFYCQIMPNSFVKILEPLSPEEVIKETLKGIPFKPQFLLAINCILRCLKFQQEGLWPVIDQNLTGACQNTTGFISYGEQFYQRHVNQTMILLAIE</sequence>
<dbReference type="InterPro" id="IPR019494">
    <property type="entry name" value="FIST_C"/>
</dbReference>
<dbReference type="Proteomes" id="UP000260680">
    <property type="component" value="Unassembled WGS sequence"/>
</dbReference>
<dbReference type="SMART" id="SM01204">
    <property type="entry name" value="FIST_C"/>
    <property type="match status" value="1"/>
</dbReference>
<name>A0A3E2NAE0_9FIRM</name>
<protein>
    <recommendedName>
        <fullName evidence="5">FIST domain-containing protein</fullName>
    </recommendedName>
</protein>
<dbReference type="AlphaFoldDB" id="A0A3E2NAE0"/>
<evidence type="ECO:0000259" key="1">
    <source>
        <dbReference type="SMART" id="SM00897"/>
    </source>
</evidence>
<dbReference type="Pfam" id="PF08495">
    <property type="entry name" value="FIST"/>
    <property type="match status" value="1"/>
</dbReference>
<organism evidence="3 4">
    <name type="scientific">Lacrimispora amygdalina</name>
    <dbReference type="NCBI Taxonomy" id="253257"/>
    <lineage>
        <taxon>Bacteria</taxon>
        <taxon>Bacillati</taxon>
        <taxon>Bacillota</taxon>
        <taxon>Clostridia</taxon>
        <taxon>Lachnospirales</taxon>
        <taxon>Lachnospiraceae</taxon>
        <taxon>Lacrimispora</taxon>
    </lineage>
</organism>
<accession>A0A3E2NAE0</accession>
<dbReference type="EMBL" id="QOHO01000049">
    <property type="protein sequence ID" value="RFZ77963.1"/>
    <property type="molecule type" value="Genomic_DNA"/>
</dbReference>
<evidence type="ECO:0008006" key="5">
    <source>
        <dbReference type="Google" id="ProtNLM"/>
    </source>
</evidence>
<feature type="domain" description="FIST C-domain" evidence="2">
    <location>
        <begin position="201"/>
        <end position="329"/>
    </location>
</feature>
<evidence type="ECO:0000313" key="4">
    <source>
        <dbReference type="Proteomes" id="UP000260680"/>
    </source>
</evidence>
<dbReference type="PANTHER" id="PTHR40252:SF2">
    <property type="entry name" value="BLR0328 PROTEIN"/>
    <property type="match status" value="1"/>
</dbReference>
<reference evidence="3 4" key="1">
    <citation type="submission" date="2018-07" db="EMBL/GenBank/DDBJ databases">
        <title>New species, Clostridium PI-S10-A1B.</title>
        <authorList>
            <person name="Krishna G."/>
            <person name="Summeta K."/>
            <person name="Shikha S."/>
            <person name="Prabhu P.B."/>
            <person name="Suresh K."/>
        </authorList>
    </citation>
    <scope>NUCLEOTIDE SEQUENCE [LARGE SCALE GENOMIC DNA]</scope>
    <source>
        <strain evidence="3 4">PI-S10-A1B</strain>
    </source>
</reference>
<dbReference type="RefSeq" id="WP_117417859.1">
    <property type="nucleotide sequence ID" value="NZ_QOHO01000049.1"/>
</dbReference>
<comment type="caution">
    <text evidence="3">The sequence shown here is derived from an EMBL/GenBank/DDBJ whole genome shotgun (WGS) entry which is preliminary data.</text>
</comment>